<keyword evidence="3" id="KW-1185">Reference proteome</keyword>
<reference evidence="2 3" key="1">
    <citation type="journal article" date="2015" name="PLoS ONE">
        <title>Azotobacter Genomes: The Genome of Azotobacter chroococcum NCIMB 8003 (ATCC 4412).</title>
        <authorList>
            <person name="Robson R.L."/>
            <person name="Jones R."/>
            <person name="Robson R.M."/>
            <person name="Schwartz A."/>
            <person name="Richardson T.H."/>
        </authorList>
    </citation>
    <scope>NUCLEOTIDE SEQUENCE [LARGE SCALE GENOMIC DNA]</scope>
    <source>
        <strain evidence="2 3">NCIMB 8003</strain>
        <plasmid evidence="3">Plasmid pAcX50f</plasmid>
    </source>
</reference>
<dbReference type="KEGG" id="acx:Achr_f970"/>
<organism evidence="2 3">
    <name type="scientific">Azotobacter chroococcum NCIMB 8003</name>
    <dbReference type="NCBI Taxonomy" id="1328314"/>
    <lineage>
        <taxon>Bacteria</taxon>
        <taxon>Pseudomonadati</taxon>
        <taxon>Pseudomonadota</taxon>
        <taxon>Gammaproteobacteria</taxon>
        <taxon>Pseudomonadales</taxon>
        <taxon>Pseudomonadaceae</taxon>
        <taxon>Azotobacter</taxon>
    </lineage>
</organism>
<feature type="compositionally biased region" description="Low complexity" evidence="1">
    <location>
        <begin position="81"/>
        <end position="93"/>
    </location>
</feature>
<evidence type="ECO:0000313" key="2">
    <source>
        <dbReference type="EMBL" id="AJE23792.1"/>
    </source>
</evidence>
<dbReference type="EMBL" id="CP010421">
    <property type="protein sequence ID" value="AJE23792.1"/>
    <property type="molecule type" value="Genomic_DNA"/>
</dbReference>
<feature type="region of interest" description="Disordered" evidence="1">
    <location>
        <begin position="71"/>
        <end position="95"/>
    </location>
</feature>
<protein>
    <submittedName>
        <fullName evidence="2">Uncharacterized protein</fullName>
    </submittedName>
</protein>
<proteinExistence type="predicted"/>
<accession>A0A0C4WXV5</accession>
<dbReference type="Proteomes" id="UP000068210">
    <property type="component" value="Plasmid pAcX50f"/>
</dbReference>
<name>A0A0C4WXV5_9GAMM</name>
<dbReference type="HOGENOM" id="CLU_1044464_0_0_6"/>
<geneLocation type="plasmid" evidence="2 3">
    <name>pAcX50f</name>
</geneLocation>
<evidence type="ECO:0000256" key="1">
    <source>
        <dbReference type="SAM" id="MobiDB-lite"/>
    </source>
</evidence>
<gene>
    <name evidence="2" type="ORF">Achr_f970</name>
</gene>
<evidence type="ECO:0000313" key="3">
    <source>
        <dbReference type="Proteomes" id="UP000068210"/>
    </source>
</evidence>
<sequence length="317" mass="35568">MVTAAAKQRAGRLSGWRLGDAGCRQAGRCTACVFLYRFFERLQPSLPHMKPKSALLLLLAGSALLPLAGHTHESTNEEQAPRAAAGTPAATSTRTDDRVVPALDLAEPLPEVAATYVTTRVVEPGGHAHGHDHPPAGEAEWRFFREKDRIDIENVEARTGERWQRDGRTQFFFKVFHADRRSVEYRADDLMMINAALSWQPHALLIDPQVLQSLALQDAGWRDGYPYRRYSGMAGGEKLDVLWRVDLKLPVVLERERADYRERTELKAVHPLAASPWTSPDQSDYEVIDFADIGDLERDPFVQRVQAQLPGGDVHHH</sequence>
<keyword evidence="2" id="KW-0614">Plasmid</keyword>
<dbReference type="AlphaFoldDB" id="A0A0C4WXV5"/>